<proteinExistence type="predicted"/>
<dbReference type="Proteomes" id="UP000887013">
    <property type="component" value="Unassembled WGS sequence"/>
</dbReference>
<dbReference type="OrthoDB" id="8063408at2759"/>
<organism evidence="1 2">
    <name type="scientific">Nephila pilipes</name>
    <name type="common">Giant wood spider</name>
    <name type="synonym">Nephila maculata</name>
    <dbReference type="NCBI Taxonomy" id="299642"/>
    <lineage>
        <taxon>Eukaryota</taxon>
        <taxon>Metazoa</taxon>
        <taxon>Ecdysozoa</taxon>
        <taxon>Arthropoda</taxon>
        <taxon>Chelicerata</taxon>
        <taxon>Arachnida</taxon>
        <taxon>Araneae</taxon>
        <taxon>Araneomorphae</taxon>
        <taxon>Entelegynae</taxon>
        <taxon>Araneoidea</taxon>
        <taxon>Nephilidae</taxon>
        <taxon>Nephila</taxon>
    </lineage>
</organism>
<gene>
    <name evidence="1" type="primary">20200932</name>
    <name evidence="1" type="ORF">NPIL_201031</name>
</gene>
<keyword evidence="2" id="KW-1185">Reference proteome</keyword>
<evidence type="ECO:0000313" key="1">
    <source>
        <dbReference type="EMBL" id="GFT13156.1"/>
    </source>
</evidence>
<dbReference type="AlphaFoldDB" id="A0A8X6NG50"/>
<protein>
    <submittedName>
        <fullName evidence="1">Uncharacterized protein</fullName>
    </submittedName>
</protein>
<dbReference type="PANTHER" id="PTHR46114:SF1">
    <property type="entry name" value="ZAD DOMAIN-CONTAINING PROTEIN"/>
    <property type="match status" value="1"/>
</dbReference>
<dbReference type="PANTHER" id="PTHR46114">
    <property type="entry name" value="APPLE DOMAIN-CONTAINING PROTEIN"/>
    <property type="match status" value="1"/>
</dbReference>
<comment type="caution">
    <text evidence="1">The sequence shown here is derived from an EMBL/GenBank/DDBJ whole genome shotgun (WGS) entry which is preliminary data.</text>
</comment>
<sequence length="118" mass="13887">MKNFLKAHNKEGNGFRHLREIFPKLNETKLEEGIFIGSQIRKVLKDPTFDVELTNLELAAWSSSKAIVYIFLGNRKDEDFAIAVTDLLENYKNTACRKSLKIHFLYSYQDFPQTIWEW</sequence>
<evidence type="ECO:0000313" key="2">
    <source>
        <dbReference type="Proteomes" id="UP000887013"/>
    </source>
</evidence>
<name>A0A8X6NG50_NEPPI</name>
<dbReference type="EMBL" id="BMAW01057835">
    <property type="protein sequence ID" value="GFT13156.1"/>
    <property type="molecule type" value="Genomic_DNA"/>
</dbReference>
<reference evidence="1" key="1">
    <citation type="submission" date="2020-08" db="EMBL/GenBank/DDBJ databases">
        <title>Multicomponent nature underlies the extraordinary mechanical properties of spider dragline silk.</title>
        <authorList>
            <person name="Kono N."/>
            <person name="Nakamura H."/>
            <person name="Mori M."/>
            <person name="Yoshida Y."/>
            <person name="Ohtoshi R."/>
            <person name="Malay A.D."/>
            <person name="Moran D.A.P."/>
            <person name="Tomita M."/>
            <person name="Numata K."/>
            <person name="Arakawa K."/>
        </authorList>
    </citation>
    <scope>NUCLEOTIDE SEQUENCE</scope>
</reference>
<accession>A0A8X6NG50</accession>